<dbReference type="Pfam" id="PF07690">
    <property type="entry name" value="MFS_1"/>
    <property type="match status" value="1"/>
</dbReference>
<feature type="transmembrane region" description="Helical" evidence="4">
    <location>
        <begin position="151"/>
        <end position="171"/>
    </location>
</feature>
<feature type="transmembrane region" description="Helical" evidence="4">
    <location>
        <begin position="374"/>
        <end position="398"/>
    </location>
</feature>
<keyword evidence="1 4" id="KW-0812">Transmembrane</keyword>
<dbReference type="InterPro" id="IPR036259">
    <property type="entry name" value="MFS_trans_sf"/>
</dbReference>
<reference evidence="6" key="2">
    <citation type="submission" date="2023-01" db="EMBL/GenBank/DDBJ databases">
        <authorList>
            <person name="Sun Q."/>
            <person name="Evtushenko L."/>
        </authorList>
    </citation>
    <scope>NUCLEOTIDE SEQUENCE</scope>
    <source>
        <strain evidence="6">VKM B-2484</strain>
    </source>
</reference>
<dbReference type="PANTHER" id="PTHR23518">
    <property type="entry name" value="C-METHYLTRANSFERASE"/>
    <property type="match status" value="1"/>
</dbReference>
<gene>
    <name evidence="6" type="ORF">GCM10017643_03970</name>
</gene>
<name>A0A9W6J4P5_9HYPH</name>
<evidence type="ECO:0000256" key="4">
    <source>
        <dbReference type="SAM" id="Phobius"/>
    </source>
</evidence>
<evidence type="ECO:0000256" key="2">
    <source>
        <dbReference type="ARBA" id="ARBA00022989"/>
    </source>
</evidence>
<dbReference type="InterPro" id="IPR020846">
    <property type="entry name" value="MFS_dom"/>
</dbReference>
<feature type="transmembrane region" description="Helical" evidence="4">
    <location>
        <begin position="250"/>
        <end position="273"/>
    </location>
</feature>
<feature type="transmembrane region" description="Helical" evidence="4">
    <location>
        <begin position="43"/>
        <end position="63"/>
    </location>
</feature>
<feature type="domain" description="Major facilitator superfamily (MFS) profile" evidence="5">
    <location>
        <begin position="19"/>
        <end position="399"/>
    </location>
</feature>
<sequence>MATDTAPAGPKSRARLPPGIWALGFVSMFMDISSEMVNALLPVYLVTVLGASTLTVGFIEGIAEATANITKIFSGALSDWLGKRKLLTALGYGLAAVTKPIFPLANSVGWVVAARFIDRIGKGVRDAPRDALIADLAPAEVRGASFGLRQALDTVGAFVGPLAAIVLMSLSSDNFRFVFWIAIIPAFISLAVMIFAVREPVRRETDAKPRLRLADAKRLSRPFWIVVGVATILTLARFSDAFLILRSQNVGLPIALVPVVMVVMNVVYALGAYPAGVLSDRIGRGGLLAVGIVCLIVADLILALGTTVPLVMLGVVFWGLHMALTQGLFASLVADTAPEDLRGTAFGVFNFAGGIAMLIASVIAGGLWDAYGPAATFLAGAGFTVVALIAFGLSQYWAGGASPDPSKD</sequence>
<reference evidence="6" key="1">
    <citation type="journal article" date="2014" name="Int. J. Syst. Evol. Microbiol.">
        <title>Complete genome sequence of Corynebacterium casei LMG S-19264T (=DSM 44701T), isolated from a smear-ripened cheese.</title>
        <authorList>
            <consortium name="US DOE Joint Genome Institute (JGI-PGF)"/>
            <person name="Walter F."/>
            <person name="Albersmeier A."/>
            <person name="Kalinowski J."/>
            <person name="Ruckert C."/>
        </authorList>
    </citation>
    <scope>NUCLEOTIDE SEQUENCE</scope>
    <source>
        <strain evidence="6">VKM B-2484</strain>
    </source>
</reference>
<feature type="transmembrane region" description="Helical" evidence="4">
    <location>
        <begin position="285"/>
        <end position="304"/>
    </location>
</feature>
<keyword evidence="3 4" id="KW-0472">Membrane</keyword>
<evidence type="ECO:0000313" key="6">
    <source>
        <dbReference type="EMBL" id="GLK70282.1"/>
    </source>
</evidence>
<dbReference type="SUPFAM" id="SSF103473">
    <property type="entry name" value="MFS general substrate transporter"/>
    <property type="match status" value="1"/>
</dbReference>
<evidence type="ECO:0000313" key="7">
    <source>
        <dbReference type="Proteomes" id="UP001143370"/>
    </source>
</evidence>
<dbReference type="Gene3D" id="1.20.1250.20">
    <property type="entry name" value="MFS general substrate transporter like domains"/>
    <property type="match status" value="1"/>
</dbReference>
<comment type="caution">
    <text evidence="6">The sequence shown here is derived from an EMBL/GenBank/DDBJ whole genome shotgun (WGS) entry which is preliminary data.</text>
</comment>
<feature type="transmembrane region" description="Helical" evidence="4">
    <location>
        <begin position="310"/>
        <end position="334"/>
    </location>
</feature>
<evidence type="ECO:0000259" key="5">
    <source>
        <dbReference type="PROSITE" id="PS50850"/>
    </source>
</evidence>
<evidence type="ECO:0000256" key="3">
    <source>
        <dbReference type="ARBA" id="ARBA00023136"/>
    </source>
</evidence>
<feature type="transmembrane region" description="Helical" evidence="4">
    <location>
        <begin position="177"/>
        <end position="198"/>
    </location>
</feature>
<dbReference type="RefSeq" id="WP_213375381.1">
    <property type="nucleotide sequence ID" value="NZ_BSFJ01000002.1"/>
</dbReference>
<feature type="transmembrane region" description="Helical" evidence="4">
    <location>
        <begin position="346"/>
        <end position="368"/>
    </location>
</feature>
<dbReference type="AlphaFoldDB" id="A0A9W6J4P5"/>
<keyword evidence="2 4" id="KW-1133">Transmembrane helix</keyword>
<organism evidence="6 7">
    <name type="scientific">Ancylobacter dichloromethanicus</name>
    <dbReference type="NCBI Taxonomy" id="518825"/>
    <lineage>
        <taxon>Bacteria</taxon>
        <taxon>Pseudomonadati</taxon>
        <taxon>Pseudomonadota</taxon>
        <taxon>Alphaproteobacteria</taxon>
        <taxon>Hyphomicrobiales</taxon>
        <taxon>Xanthobacteraceae</taxon>
        <taxon>Ancylobacter</taxon>
    </lineage>
</organism>
<feature type="transmembrane region" description="Helical" evidence="4">
    <location>
        <begin position="219"/>
        <end position="238"/>
    </location>
</feature>
<keyword evidence="7" id="KW-1185">Reference proteome</keyword>
<dbReference type="CDD" id="cd17370">
    <property type="entry name" value="MFS_MJ1317_like"/>
    <property type="match status" value="1"/>
</dbReference>
<proteinExistence type="predicted"/>
<dbReference type="PROSITE" id="PS50850">
    <property type="entry name" value="MFS"/>
    <property type="match status" value="1"/>
</dbReference>
<dbReference type="GO" id="GO:0022857">
    <property type="term" value="F:transmembrane transporter activity"/>
    <property type="evidence" value="ECO:0007669"/>
    <property type="project" value="InterPro"/>
</dbReference>
<protein>
    <submittedName>
        <fullName evidence="6">MFS transporter</fullName>
    </submittedName>
</protein>
<dbReference type="EMBL" id="BSFJ01000002">
    <property type="protein sequence ID" value="GLK70282.1"/>
    <property type="molecule type" value="Genomic_DNA"/>
</dbReference>
<dbReference type="InterPro" id="IPR011701">
    <property type="entry name" value="MFS"/>
</dbReference>
<accession>A0A9W6J4P5</accession>
<dbReference type="Proteomes" id="UP001143370">
    <property type="component" value="Unassembled WGS sequence"/>
</dbReference>
<evidence type="ECO:0000256" key="1">
    <source>
        <dbReference type="ARBA" id="ARBA00022692"/>
    </source>
</evidence>
<dbReference type="PANTHER" id="PTHR23518:SF2">
    <property type="entry name" value="MAJOR FACILITATOR SUPERFAMILY TRANSPORTER"/>
    <property type="match status" value="1"/>
</dbReference>